<dbReference type="InterPro" id="IPR029052">
    <property type="entry name" value="Metallo-depent_PP-like"/>
</dbReference>
<dbReference type="SUPFAM" id="SSF56300">
    <property type="entry name" value="Metallo-dependent phosphatases"/>
    <property type="match status" value="1"/>
</dbReference>
<keyword evidence="3" id="KW-1185">Reference proteome</keyword>
<dbReference type="EMBL" id="QBKS01000001">
    <property type="protein sequence ID" value="PTX56907.1"/>
    <property type="molecule type" value="Genomic_DNA"/>
</dbReference>
<dbReference type="Gene3D" id="3.60.21.10">
    <property type="match status" value="1"/>
</dbReference>
<name>A0A2T6BLP6_9RHOB</name>
<evidence type="ECO:0000313" key="3">
    <source>
        <dbReference type="Proteomes" id="UP000243978"/>
    </source>
</evidence>
<comment type="caution">
    <text evidence="2">The sequence shown here is derived from an EMBL/GenBank/DDBJ whole genome shotgun (WGS) entry which is preliminary data.</text>
</comment>
<feature type="domain" description="Calcineurin-like phosphoesterase" evidence="1">
    <location>
        <begin position="27"/>
        <end position="122"/>
    </location>
</feature>
<reference evidence="2 3" key="1">
    <citation type="submission" date="2018-04" db="EMBL/GenBank/DDBJ databases">
        <title>Genomic Encyclopedia of Archaeal and Bacterial Type Strains, Phase II (KMG-II): from individual species to whole genera.</title>
        <authorList>
            <person name="Goeker M."/>
        </authorList>
    </citation>
    <scope>NUCLEOTIDE SEQUENCE [LARGE SCALE GENOMIC DNA]</scope>
    <source>
        <strain evidence="2 3">DSM 100977</strain>
    </source>
</reference>
<evidence type="ECO:0000313" key="2">
    <source>
        <dbReference type="EMBL" id="PTX56907.1"/>
    </source>
</evidence>
<proteinExistence type="predicted"/>
<dbReference type="AlphaFoldDB" id="A0A2T6BLP6"/>
<gene>
    <name evidence="2" type="ORF">C8N43_1572</name>
</gene>
<dbReference type="InterPro" id="IPR004843">
    <property type="entry name" value="Calcineurin-like_PHP"/>
</dbReference>
<accession>A0A2T6BLP6</accession>
<dbReference type="NCBIfam" id="TIGR04123">
    <property type="entry name" value="P_estr_lig_assc"/>
    <property type="match status" value="1"/>
</dbReference>
<dbReference type="PIRSF" id="PIRSF000887">
    <property type="entry name" value="Pesterase_MJ0037"/>
    <property type="match status" value="1"/>
</dbReference>
<dbReference type="GO" id="GO:0016787">
    <property type="term" value="F:hydrolase activity"/>
    <property type="evidence" value="ECO:0007669"/>
    <property type="project" value="InterPro"/>
</dbReference>
<dbReference type="InterPro" id="IPR026336">
    <property type="entry name" value="PdeM-like"/>
</dbReference>
<dbReference type="RefSeq" id="WP_107845051.1">
    <property type="nucleotide sequence ID" value="NZ_QBKS01000001.1"/>
</dbReference>
<dbReference type="PANTHER" id="PTHR39323">
    <property type="entry name" value="BLR1149 PROTEIN"/>
    <property type="match status" value="1"/>
</dbReference>
<sequence>MKRAFRFNTCELEAFGSGALYWPDEQLLVVSDLHLGKSERVARRSGQMLPPYETIDTLTRLEAALDASQAAQVICLGDSFDDLDAGAALAPELLDWITRLIAGRSWTWIEGNHDPGPLEIGGTHRAEMRVGPLTFRHIAQATAHAEVSGHYHPKASLNAKGRVVTRPCFLYDDARLVLPAFGTFTGGLRSTSETLTGLMAPSARAILTGESPVEIPMPKR</sequence>
<dbReference type="InterPro" id="IPR024173">
    <property type="entry name" value="Pesterase_MJ0037-like"/>
</dbReference>
<dbReference type="OrthoDB" id="9795838at2"/>
<organism evidence="2 3">
    <name type="scientific">Litoreibacter ponti</name>
    <dbReference type="NCBI Taxonomy" id="1510457"/>
    <lineage>
        <taxon>Bacteria</taxon>
        <taxon>Pseudomonadati</taxon>
        <taxon>Pseudomonadota</taxon>
        <taxon>Alphaproteobacteria</taxon>
        <taxon>Rhodobacterales</taxon>
        <taxon>Roseobacteraceae</taxon>
        <taxon>Litoreibacter</taxon>
    </lineage>
</organism>
<evidence type="ECO:0000259" key="1">
    <source>
        <dbReference type="Pfam" id="PF00149"/>
    </source>
</evidence>
<dbReference type="Proteomes" id="UP000243978">
    <property type="component" value="Unassembled WGS sequence"/>
</dbReference>
<protein>
    <submittedName>
        <fullName evidence="2">Putative phosphoesterase</fullName>
    </submittedName>
</protein>
<dbReference type="Pfam" id="PF00149">
    <property type="entry name" value="Metallophos"/>
    <property type="match status" value="1"/>
</dbReference>
<dbReference type="PANTHER" id="PTHR39323:SF1">
    <property type="entry name" value="BLR1149 PROTEIN"/>
    <property type="match status" value="1"/>
</dbReference>